<dbReference type="Gene3D" id="2.70.98.30">
    <property type="entry name" value="Golgi alpha-mannosidase II, domain 4"/>
    <property type="match status" value="1"/>
</dbReference>
<dbReference type="PANTHER" id="PTHR31983">
    <property type="entry name" value="ENDO-1,3(4)-BETA-GLUCANASE 1"/>
    <property type="match status" value="1"/>
</dbReference>
<dbReference type="STRING" id="984485.A0A1E4RIW0"/>
<dbReference type="OrthoDB" id="4473401at2759"/>
<keyword evidence="7" id="KW-0961">Cell wall biogenesis/degradation</keyword>
<feature type="domain" description="Glycosyl hydrolase family 81 N-terminal" evidence="9">
    <location>
        <begin position="34"/>
        <end position="336"/>
    </location>
</feature>
<gene>
    <name evidence="11" type="ORF">HYPBUDRAFT_153061</name>
</gene>
<dbReference type="Pfam" id="PF17652">
    <property type="entry name" value="Glyco_hydro81C"/>
    <property type="match status" value="1"/>
</dbReference>
<evidence type="ECO:0000256" key="7">
    <source>
        <dbReference type="ARBA" id="ARBA00023316"/>
    </source>
</evidence>
<dbReference type="GO" id="GO:0009986">
    <property type="term" value="C:cell surface"/>
    <property type="evidence" value="ECO:0007669"/>
    <property type="project" value="TreeGrafter"/>
</dbReference>
<evidence type="ECO:0000259" key="10">
    <source>
        <dbReference type="Pfam" id="PF17652"/>
    </source>
</evidence>
<dbReference type="Pfam" id="PF03639">
    <property type="entry name" value="Glyco_hydro_81"/>
    <property type="match status" value="1"/>
</dbReference>
<dbReference type="InterPro" id="IPR040451">
    <property type="entry name" value="GH81_N"/>
</dbReference>
<dbReference type="GO" id="GO:0042973">
    <property type="term" value="F:glucan endo-1,3-beta-D-glucosidase activity"/>
    <property type="evidence" value="ECO:0007669"/>
    <property type="project" value="UniProtKB-EC"/>
</dbReference>
<evidence type="ECO:0000259" key="9">
    <source>
        <dbReference type="Pfam" id="PF03639"/>
    </source>
</evidence>
<dbReference type="PANTHER" id="PTHR31983:SF0">
    <property type="entry name" value="GLUCAN ENDO-1,3-BETA-D-GLUCOSIDASE 2"/>
    <property type="match status" value="1"/>
</dbReference>
<protein>
    <recommendedName>
        <fullName evidence="3">glucan endo-1,3-beta-D-glucosidase</fullName>
        <ecNumber evidence="3">3.2.1.39</ecNumber>
    </recommendedName>
</protein>
<dbReference type="Gene3D" id="1.10.287.1170">
    <property type="entry name" value="glycoside hydrolase family 81 endo-[beta] glucanase"/>
    <property type="match status" value="1"/>
</dbReference>
<dbReference type="Gene3D" id="1.20.5.420">
    <property type="entry name" value="Immunoglobulin FC, subunit C"/>
    <property type="match status" value="1"/>
</dbReference>
<dbReference type="GO" id="GO:0030036">
    <property type="term" value="P:actin cytoskeleton organization"/>
    <property type="evidence" value="ECO:0007669"/>
    <property type="project" value="EnsemblFungi"/>
</dbReference>
<dbReference type="InterPro" id="IPR040720">
    <property type="entry name" value="GH81_C"/>
</dbReference>
<evidence type="ECO:0000256" key="3">
    <source>
        <dbReference type="ARBA" id="ARBA00012780"/>
    </source>
</evidence>
<keyword evidence="5" id="KW-0119">Carbohydrate metabolism</keyword>
<keyword evidence="8" id="KW-0624">Polysaccharide degradation</keyword>
<comment type="catalytic activity">
    <reaction evidence="1">
        <text>Hydrolysis of (1-&gt;3)-beta-D-glucosidic linkages in (1-&gt;3)-beta-D-glucans.</text>
        <dbReference type="EC" id="3.2.1.39"/>
    </reaction>
</comment>
<dbReference type="Proteomes" id="UP000095085">
    <property type="component" value="Unassembled WGS sequence"/>
</dbReference>
<evidence type="ECO:0000313" key="11">
    <source>
        <dbReference type="EMBL" id="ODV67160.1"/>
    </source>
</evidence>
<dbReference type="GO" id="GO:0052861">
    <property type="term" value="F:endo-1,3(4)-beta-glucanase activity"/>
    <property type="evidence" value="ECO:0007669"/>
    <property type="project" value="InterPro"/>
</dbReference>
<evidence type="ECO:0000256" key="4">
    <source>
        <dbReference type="ARBA" id="ARBA00022801"/>
    </source>
</evidence>
<dbReference type="FunFam" id="1.10.287.1170:FF:000001">
    <property type="entry name" value="Endo-1,3-beta-glucanase Engl1"/>
    <property type="match status" value="1"/>
</dbReference>
<dbReference type="FunFam" id="1.20.5.420:FF:000008">
    <property type="entry name" value="Endo-1,3-beta-glucanase Engl1"/>
    <property type="match status" value="1"/>
</dbReference>
<organism evidence="11 12">
    <name type="scientific">Hyphopichia burtonii NRRL Y-1933</name>
    <dbReference type="NCBI Taxonomy" id="984485"/>
    <lineage>
        <taxon>Eukaryota</taxon>
        <taxon>Fungi</taxon>
        <taxon>Dikarya</taxon>
        <taxon>Ascomycota</taxon>
        <taxon>Saccharomycotina</taxon>
        <taxon>Pichiomycetes</taxon>
        <taxon>Debaryomycetaceae</taxon>
        <taxon>Hyphopichia</taxon>
    </lineage>
</organism>
<evidence type="ECO:0000256" key="5">
    <source>
        <dbReference type="ARBA" id="ARBA00023277"/>
    </source>
</evidence>
<accession>A0A1E4RIW0</accession>
<reference evidence="12" key="1">
    <citation type="submission" date="2016-05" db="EMBL/GenBank/DDBJ databases">
        <title>Comparative genomics of biotechnologically important yeasts.</title>
        <authorList>
            <consortium name="DOE Joint Genome Institute"/>
            <person name="Riley R."/>
            <person name="Haridas S."/>
            <person name="Wolfe K.H."/>
            <person name="Lopes M.R."/>
            <person name="Hittinger C.T."/>
            <person name="Goker M."/>
            <person name="Salamov A."/>
            <person name="Wisecaver J."/>
            <person name="Long T.M."/>
            <person name="Aerts A.L."/>
            <person name="Barry K."/>
            <person name="Choi C."/>
            <person name="Clum A."/>
            <person name="Coughlan A.Y."/>
            <person name="Deshpande S."/>
            <person name="Douglass A.P."/>
            <person name="Hanson S.J."/>
            <person name="Klenk H.-P."/>
            <person name="Labutti K."/>
            <person name="Lapidus A."/>
            <person name="Lindquist E."/>
            <person name="Lipzen A."/>
            <person name="Meier-Kolthoff J.P."/>
            <person name="Ohm R.A."/>
            <person name="Otillar R.P."/>
            <person name="Pangilinan J."/>
            <person name="Peng Y."/>
            <person name="Rokas A."/>
            <person name="Rosa C.A."/>
            <person name="Scheuner C."/>
            <person name="Sibirny A.A."/>
            <person name="Slot J.C."/>
            <person name="Stielow J.B."/>
            <person name="Sun H."/>
            <person name="Kurtzman C.P."/>
            <person name="Blackwell M."/>
            <person name="Grigoriev I.V."/>
            <person name="Jeffries T.W."/>
        </authorList>
    </citation>
    <scope>NUCLEOTIDE SEQUENCE [LARGE SCALE GENOMIC DNA]</scope>
    <source>
        <strain evidence="12">NRRL Y-1933</strain>
    </source>
</reference>
<keyword evidence="4" id="KW-0378">Hydrolase</keyword>
<dbReference type="RefSeq" id="XP_020076227.1">
    <property type="nucleotide sequence ID" value="XM_020221347.1"/>
</dbReference>
<feature type="domain" description="Glycosyl hydrolase family 81 C-terminal" evidence="10">
    <location>
        <begin position="345"/>
        <end position="692"/>
    </location>
</feature>
<dbReference type="GeneID" id="30995896"/>
<dbReference type="InterPro" id="IPR005200">
    <property type="entry name" value="Endo-beta-glucanase"/>
</dbReference>
<evidence type="ECO:0000313" key="12">
    <source>
        <dbReference type="Proteomes" id="UP000095085"/>
    </source>
</evidence>
<keyword evidence="6" id="KW-0326">Glycosidase</keyword>
<dbReference type="AlphaFoldDB" id="A0A1E4RIW0"/>
<evidence type="ECO:0000256" key="6">
    <source>
        <dbReference type="ARBA" id="ARBA00023295"/>
    </source>
</evidence>
<dbReference type="GO" id="GO:0071555">
    <property type="term" value="P:cell wall organization"/>
    <property type="evidence" value="ECO:0007669"/>
    <property type="project" value="UniProtKB-KW"/>
</dbReference>
<name>A0A1E4RIW0_9ASCO</name>
<dbReference type="GO" id="GO:0000272">
    <property type="term" value="P:polysaccharide catabolic process"/>
    <property type="evidence" value="ECO:0007669"/>
    <property type="project" value="UniProtKB-KW"/>
</dbReference>
<dbReference type="PROSITE" id="PS52008">
    <property type="entry name" value="GH81"/>
    <property type="match status" value="1"/>
</dbReference>
<evidence type="ECO:0000256" key="2">
    <source>
        <dbReference type="ARBA" id="ARBA00010730"/>
    </source>
</evidence>
<sequence length="702" mass="76669">MSTIQATDVFGQAISTEGPQSVFEQKAGAVKLPGGISNDSPIETNSFYTNMMTDGEQTNQVFCQPYSVAYSNDTYFGLSAYHAQAKDRVFASGSPPSYFYHPTGIKELVFSSTEFDSKVSFSLTNAGRLSATAKFSSSDKKYLEAPLAEGMGFVTAVYHDLIPQINSAVGFVSVDGQTSPKNGINKYTIKLNNQTTWSLFVSLPEGQSLDLKLKDSNTIIGNQSVDGAIFQVGFGEDSAYDQAAGCYPTDVSVSGSVSNSTFNYKINYATEGSSNSGTTLIFALPHHKSSFDDATKKSATSFKIDSTTKGKMVGCLTNTLSMNETINSKISFDPFTTISGKSPNYSENALSAIKSAAAKEVEGDVENESNSDSMYTAGKVLSKYATVLYTCRFILKDDGLTNTLLPKLKKSFEKFAQNKQNYPLIYDTTCKGVVTSAPTDSDYGANTYNDHHFHYGYHLHALALTAKVDSDMGGSWVNDYKSWGNSLARDIANPTTSDSYFPVFRCFDFFLGHLWAAGMTSAGDGKNEELTSEDVHHVLALRLWGSIIGDSNLENRSLLMLSILRRSLDLYFYLKDNNTVQPSQFIPNKVAGITFDNKLDYTTYFGANTEYIHGIHMLPISAASSFVRRPSYVKEEWDSKLSSIIDSVDDGWKGILMLNVALFDPDAAYKFFSSSDFSSKHLDNGMSLTWSLAYCAGVGASS</sequence>
<evidence type="ECO:0000256" key="8">
    <source>
        <dbReference type="ARBA" id="ARBA00023326"/>
    </source>
</evidence>
<keyword evidence="12" id="KW-1185">Reference proteome</keyword>
<dbReference type="EC" id="3.2.1.39" evidence="3"/>
<dbReference type="EMBL" id="KV454541">
    <property type="protein sequence ID" value="ODV67160.1"/>
    <property type="molecule type" value="Genomic_DNA"/>
</dbReference>
<evidence type="ECO:0000256" key="1">
    <source>
        <dbReference type="ARBA" id="ARBA00000382"/>
    </source>
</evidence>
<proteinExistence type="inferred from homology"/>
<comment type="similarity">
    <text evidence="2">Belongs to the glycosyl hydrolase 81 family.</text>
</comment>